<dbReference type="Pfam" id="PF13304">
    <property type="entry name" value="AAA_21"/>
    <property type="match status" value="1"/>
</dbReference>
<evidence type="ECO:0000313" key="3">
    <source>
        <dbReference type="EMBL" id="CAA6807252.1"/>
    </source>
</evidence>
<evidence type="ECO:0000259" key="1">
    <source>
        <dbReference type="Pfam" id="PF13175"/>
    </source>
</evidence>
<dbReference type="PANTHER" id="PTHR43581:SF2">
    <property type="entry name" value="EXCINUCLEASE ATPASE SUBUNIT"/>
    <property type="match status" value="1"/>
</dbReference>
<protein>
    <recommendedName>
        <fullName evidence="4">ATP-binding protein</fullName>
    </recommendedName>
</protein>
<dbReference type="Pfam" id="PF13175">
    <property type="entry name" value="AAA_15"/>
    <property type="match status" value="1"/>
</dbReference>
<reference evidence="3" key="1">
    <citation type="submission" date="2020-01" db="EMBL/GenBank/DDBJ databases">
        <authorList>
            <person name="Meier V. D."/>
            <person name="Meier V D."/>
        </authorList>
    </citation>
    <scope>NUCLEOTIDE SEQUENCE</scope>
    <source>
        <strain evidence="3">HLG_WM_MAG_09</strain>
    </source>
</reference>
<dbReference type="InterPro" id="IPR027417">
    <property type="entry name" value="P-loop_NTPase"/>
</dbReference>
<dbReference type="AlphaFoldDB" id="A0A6S6SRG8"/>
<dbReference type="SUPFAM" id="SSF52540">
    <property type="entry name" value="P-loop containing nucleoside triphosphate hydrolases"/>
    <property type="match status" value="1"/>
</dbReference>
<dbReference type="InterPro" id="IPR051396">
    <property type="entry name" value="Bact_Antivir_Def_Nuclease"/>
</dbReference>
<dbReference type="InterPro" id="IPR041685">
    <property type="entry name" value="AAA_GajA/Old/RecF-like"/>
</dbReference>
<proteinExistence type="predicted"/>
<dbReference type="GO" id="GO:0016887">
    <property type="term" value="F:ATP hydrolysis activity"/>
    <property type="evidence" value="ECO:0007669"/>
    <property type="project" value="InterPro"/>
</dbReference>
<feature type="domain" description="ATPase AAA-type core" evidence="2">
    <location>
        <begin position="167"/>
        <end position="267"/>
    </location>
</feature>
<dbReference type="Gene3D" id="3.40.50.300">
    <property type="entry name" value="P-loop containing nucleotide triphosphate hydrolases"/>
    <property type="match status" value="2"/>
</dbReference>
<organism evidence="3">
    <name type="scientific">uncultured Thiotrichaceae bacterium</name>
    <dbReference type="NCBI Taxonomy" id="298394"/>
    <lineage>
        <taxon>Bacteria</taxon>
        <taxon>Pseudomonadati</taxon>
        <taxon>Pseudomonadota</taxon>
        <taxon>Gammaproteobacteria</taxon>
        <taxon>Thiotrichales</taxon>
        <taxon>Thiotrichaceae</taxon>
        <taxon>environmental samples</taxon>
    </lineage>
</organism>
<dbReference type="InterPro" id="IPR003959">
    <property type="entry name" value="ATPase_AAA_core"/>
</dbReference>
<dbReference type="EMBL" id="CACVAT010000105">
    <property type="protein sequence ID" value="CAA6807252.1"/>
    <property type="molecule type" value="Genomic_DNA"/>
</dbReference>
<dbReference type="GO" id="GO:0005524">
    <property type="term" value="F:ATP binding"/>
    <property type="evidence" value="ECO:0007669"/>
    <property type="project" value="InterPro"/>
</dbReference>
<name>A0A6S6SRG8_9GAMM</name>
<evidence type="ECO:0000259" key="2">
    <source>
        <dbReference type="Pfam" id="PF13304"/>
    </source>
</evidence>
<accession>A0A6S6SRG8</accession>
<sequence>MYIKKIKINKFRVLEDIEVRFQGPDLSAVEEKRGNGNVVNVIAGVNGTGKTSFLESIFYVFQNINGLPVINVDRNFYDTDLTVVNDDVGLGGDGRVVWVDSRQSFKYEAKIKLPLGSFVKVDPGAVLGNAEAYIKEFVVRNALSSRSSDPVERINLAVEKFNELFSNVHILTKLSGLDGEQGSGLNRPLFENARGGKVTIQQLSDGEKQLYGRVISLMLIAPNNSVVLIDEPEIALHPAWQQKIMQIYSRIGTNNQFIVATHSPQVIRSIPYKNRIILSKQGGKIQPVYFDQPPSGVDVNSILSEVMGADPIPANVLNLYQEYRGFIESGQEQSEGAQSVRSKLLEYEGEHSAFMQEMNFLVELRDAA</sequence>
<feature type="domain" description="Endonuclease GajA/Old nuclease/RecF-like AAA" evidence="1">
    <location>
        <begin position="1"/>
        <end position="65"/>
    </location>
</feature>
<dbReference type="CDD" id="cd00267">
    <property type="entry name" value="ABC_ATPase"/>
    <property type="match status" value="1"/>
</dbReference>
<dbReference type="PANTHER" id="PTHR43581">
    <property type="entry name" value="ATP/GTP PHOSPHATASE"/>
    <property type="match status" value="1"/>
</dbReference>
<evidence type="ECO:0008006" key="4">
    <source>
        <dbReference type="Google" id="ProtNLM"/>
    </source>
</evidence>
<gene>
    <name evidence="3" type="ORF">HELGO_WM11528</name>
</gene>